<keyword evidence="2" id="KW-1185">Reference proteome</keyword>
<proteinExistence type="predicted"/>
<dbReference type="GeneID" id="8676830"/>
<name>D1GF46_9VIRU</name>
<dbReference type="EMBL" id="FJ870915">
    <property type="protein sequence ID" value="ACZ35747.1"/>
    <property type="molecule type" value="Genomic_DNA"/>
</dbReference>
<reference evidence="1 2" key="1">
    <citation type="journal article" date="2009" name="Environ. Microbiol.">
        <title>Four newly isolated fuselloviruses from extreme geothermal environments reveal unusual morphologies and a possible interviral recombination mechanism.</title>
        <authorList>
            <person name="Redder P."/>
            <person name="Peng X."/>
            <person name="Brugger K."/>
            <person name="Shah S.A."/>
            <person name="Roesch F."/>
            <person name="Greve B."/>
            <person name="She Q."/>
            <person name="Schleper C."/>
            <person name="Forterre P."/>
            <person name="Garrett R.A."/>
            <person name="Prangishvili D."/>
        </authorList>
    </citation>
    <scope>NUCLEOTIDE SEQUENCE [LARGE SCALE GENOMIC DNA]</scope>
</reference>
<protein>
    <submittedName>
        <fullName evidence="1">Uncharacterized protein</fullName>
    </submittedName>
</protein>
<dbReference type="RefSeq" id="YP_003331478.1">
    <property type="nucleotide sequence ID" value="NC_013587.1"/>
</dbReference>
<accession>D1GF46</accession>
<dbReference type="KEGG" id="vg:8676830"/>
<evidence type="ECO:0000313" key="2">
    <source>
        <dbReference type="Proteomes" id="UP000009164"/>
    </source>
</evidence>
<dbReference type="Proteomes" id="UP000009164">
    <property type="component" value="Segment"/>
</dbReference>
<organism evidence="1 2">
    <name type="scientific">Sulfolobus spindle-shaped virus 6</name>
    <dbReference type="NCBI Taxonomy" id="693627"/>
    <lineage>
        <taxon>Viruses</taxon>
        <taxon>Viruses incertae sedis</taxon>
        <taxon>Fuselloviridae</taxon>
        <taxon>Betafusellovirus</taxon>
        <taxon>Betafusellovirus hveragerdiense</taxon>
    </lineage>
</organism>
<sequence length="68" mass="8324">MGVRFSYRLNFHGNRVEIYGTCRLSSIRRCFSLLSKFLWSYTLLHHLHFRFHSCGNWSKSNNKAIWWR</sequence>
<evidence type="ECO:0000313" key="1">
    <source>
        <dbReference type="EMBL" id="ACZ35747.1"/>
    </source>
</evidence>
<dbReference type="OrthoDB" id="40135at10239"/>